<proteinExistence type="predicted"/>
<keyword evidence="1" id="KW-0175">Coiled coil</keyword>
<evidence type="ECO:0000313" key="2">
    <source>
        <dbReference type="Proteomes" id="UP000036681"/>
    </source>
</evidence>
<reference evidence="3" key="1">
    <citation type="submission" date="2023-03" db="UniProtKB">
        <authorList>
            <consortium name="WormBaseParasite"/>
        </authorList>
    </citation>
    <scope>IDENTIFICATION</scope>
</reference>
<organism evidence="2 3">
    <name type="scientific">Ascaris lumbricoides</name>
    <name type="common">Giant roundworm</name>
    <dbReference type="NCBI Taxonomy" id="6252"/>
    <lineage>
        <taxon>Eukaryota</taxon>
        <taxon>Metazoa</taxon>
        <taxon>Ecdysozoa</taxon>
        <taxon>Nematoda</taxon>
        <taxon>Chromadorea</taxon>
        <taxon>Rhabditida</taxon>
        <taxon>Spirurina</taxon>
        <taxon>Ascaridomorpha</taxon>
        <taxon>Ascaridoidea</taxon>
        <taxon>Ascarididae</taxon>
        <taxon>Ascaris</taxon>
    </lineage>
</organism>
<accession>A0A9J2PAF2</accession>
<dbReference type="Proteomes" id="UP000036681">
    <property type="component" value="Unplaced"/>
</dbReference>
<evidence type="ECO:0000313" key="3">
    <source>
        <dbReference type="WBParaSite" id="ALUE_0000638301-mRNA-1"/>
    </source>
</evidence>
<dbReference type="WBParaSite" id="ALUE_0000638301-mRNA-1">
    <property type="protein sequence ID" value="ALUE_0000638301-mRNA-1"/>
    <property type="gene ID" value="ALUE_0000638301"/>
</dbReference>
<name>A0A9J2PAF2_ASCLU</name>
<dbReference type="Gene3D" id="1.10.287.1490">
    <property type="match status" value="2"/>
</dbReference>
<evidence type="ECO:0000256" key="1">
    <source>
        <dbReference type="SAM" id="Coils"/>
    </source>
</evidence>
<feature type="coiled-coil region" evidence="1">
    <location>
        <begin position="871"/>
        <end position="933"/>
    </location>
</feature>
<dbReference type="PANTHER" id="PTHR23159">
    <property type="entry name" value="CENTROSOMAL PROTEIN 2"/>
    <property type="match status" value="1"/>
</dbReference>
<feature type="coiled-coil region" evidence="1">
    <location>
        <begin position="1027"/>
        <end position="1298"/>
    </location>
</feature>
<feature type="coiled-coil region" evidence="1">
    <location>
        <begin position="809"/>
        <end position="843"/>
    </location>
</feature>
<dbReference type="Gene3D" id="1.20.1170.10">
    <property type="match status" value="1"/>
</dbReference>
<sequence length="1479" mass="173820">MYYNCSDQALKHLEGVKSDLLKDLENQRARFDAVTSDSIIYKQISLPQLEIRLLLNCPLKKSNNNVMKSSKFYIFKWKSTKSASSFILCLNGHMFSFFSKQKDDLEQRFADLKHKMEIEIKTREEIEKVSQRHLGEVEKLKTVITDYESQVIMLRRHNDELDTQQKTNQAKITTLENSLTFAQKEIIKFNELNNKLQKEKNEIMNLKQRSDADLDQLRERIRKVEQEIDKLKVENKELHENEQKANDAYKEEMNRAHLLQRELEDAKIELDELRKRLKQLDEDNKERIELALRTKIAPDQMETYETTHITEIRLKEAGDKYKLELERLENDKDEFMRRIRQLEDELTERQRIIERQQNDIDDLKAQYQIEIDRLKAEMANMQTKFQSELDDERDQYNHDEFMTRIRQLEDELAERQRIIERQQNDIDDLKAQYQIEIDRLKAEMANMQTKFQSELDDERDQYNHFLFHLKVLPFFFQNLGSMKAAEEDLRSKLTTMEKKLEDAISKEKLLQKEITDWEEKYAAIVKELQAARDEIETIRGDTEKEIQRWKTEAHTSQNELKTAETTIEALRTQLATANERVTALNKTINEQAAKIRELNSQIRRLEEELSDAKSLAATNEADLERVFARLKIAEEQYGTLQLECNKLRANIDSMQCEIDVLKNTNASQESELERSKKKLQTMTVAAKETAEELEKTRNERDRLDKAYREKAKQFDQMKEAVQAYETRITRLRQELEDATEKLLSAETERNTLRAEINKLQQELQFGKEQMLRKSDEFHAALEDLANAHRASEDGRVNAIQELEIRKFEISDLQSRLDNADQRLASLQQEYLNADKERDMLSDSLRRFQAIIGRSVSMIIPEGGIVVDVPDVHTIDVQVQKLISRIDKLEREKNEYRESLGRLKRKTSDSQIMINKQETIYKTVEEKIADVEEEDALKQRDEERRAMKSKIVAIELETHGKDAQIRHLNDLMKNLRNELETSQLENRTLRDREDQWDMKKIHLESKIRDHDGESEKINLLTSTFETERQNLNDSLKKLTAKLQESESRYADLSDDANRLKKDLTKAERTEAELRRSLDEQTRIAREGEHLRSQLLILQNDLSNVTNRKQQLENELMSVRSEFREQKQHVHDANTRIADLQRQLQDALNEKNRLNDRLHGLEKTITQQRNTENDLRQQLARSADERRSLQNEIDDFRRGIGNFESERKITIEKIEELTKIRVVLTKKIDFLENEKRNAQAVINETASQREAIENSLNALERENKVEKIIENRDRTQKNRTKQLENQVNIMREQLNHERRRYRDAADRMMISDMSKLSAATFGVGNSGMSSAGGVYPQTDSFDYVIGRKTIFFQSQRIYVSIFVDTIYADGYGRLLSNELYGCIAEGTRYISQLDITKATYGTSYRTSGMGSVRGDTTLSLEQPSTETADSGSLYEGRFYEISSKSTQQQQVAHVHAHHLYSSVMVHPHMLYELELPSYRFV</sequence>
<feature type="coiled-coil region" evidence="1">
    <location>
        <begin position="179"/>
        <end position="457"/>
    </location>
</feature>
<dbReference type="SUPFAM" id="SSF57997">
    <property type="entry name" value="Tropomyosin"/>
    <property type="match status" value="2"/>
</dbReference>
<dbReference type="PANTHER" id="PTHR23159:SF31">
    <property type="entry name" value="CENTROSOME-ASSOCIATED PROTEIN CEP250 ISOFORM X1"/>
    <property type="match status" value="1"/>
</dbReference>
<feature type="coiled-coil region" evidence="1">
    <location>
        <begin position="964"/>
        <end position="991"/>
    </location>
</feature>
<keyword evidence="2" id="KW-1185">Reference proteome</keyword>
<protein>
    <submittedName>
        <fullName evidence="3">Uncharacterized protein</fullName>
    </submittedName>
</protein>
<feature type="coiled-coil region" evidence="1">
    <location>
        <begin position="486"/>
        <end position="776"/>
    </location>
</feature>